<dbReference type="AlphaFoldDB" id="A0A8B6H5H4"/>
<protein>
    <recommendedName>
        <fullName evidence="4">DUF4806 domain-containing protein</fullName>
    </recommendedName>
</protein>
<name>A0A8B6H5H4_MYTGA</name>
<feature type="compositionally biased region" description="Basic and acidic residues" evidence="1">
    <location>
        <begin position="435"/>
        <end position="444"/>
    </location>
</feature>
<feature type="region of interest" description="Disordered" evidence="1">
    <location>
        <begin position="426"/>
        <end position="461"/>
    </location>
</feature>
<evidence type="ECO:0000313" key="3">
    <source>
        <dbReference type="Proteomes" id="UP000596742"/>
    </source>
</evidence>
<reference evidence="2" key="1">
    <citation type="submission" date="2018-11" db="EMBL/GenBank/DDBJ databases">
        <authorList>
            <person name="Alioto T."/>
            <person name="Alioto T."/>
        </authorList>
    </citation>
    <scope>NUCLEOTIDE SEQUENCE</scope>
</reference>
<comment type="caution">
    <text evidence="2">The sequence shown here is derived from an EMBL/GenBank/DDBJ whole genome shotgun (WGS) entry which is preliminary data.</text>
</comment>
<dbReference type="PANTHER" id="PTHR34153:SF2">
    <property type="entry name" value="SI:CH211-262H13.3-RELATED"/>
    <property type="match status" value="1"/>
</dbReference>
<dbReference type="PANTHER" id="PTHR34153">
    <property type="entry name" value="SI:CH211-262H13.3-RELATED-RELATED"/>
    <property type="match status" value="1"/>
</dbReference>
<dbReference type="EMBL" id="UYJE01009496">
    <property type="protein sequence ID" value="VDI74033.1"/>
    <property type="molecule type" value="Genomic_DNA"/>
</dbReference>
<dbReference type="OrthoDB" id="5989442at2759"/>
<sequence>MLKQYVVVGFQDDSVAVAHKKWLVKTLEGESACWWPFNNQSTRARKGEVPDKERWMIYSVRIFASADSFEMAVIKSKLALDTSNVESEDQGETQRDSPVNVQPEQSNSPVSVQPVPVHTKSRTIKRPQKYASIPDADSDEDEPPCSSQKVLKLPVPPMLSPLNRSSLAALSPEMDRQLTLSPSVDMLPLDRNFRTESSFRPLNRSLTGEMTRSSLSQSPSTIRSGSSRSSTAPPPLLTPSPGMVRSSMTPSPVVDWSPHNTNNQFLDNLPGLRMPLTRRVDTIEATQRIILENLAVIRENQKEMKEMLGQILSSKSGPKDVIIEDVIQSPAKSEEELLEIIRELENPEFKKKLINLLSTLGGHKVGDTVRKMLRVLGTNGLWSNYSLKGKKKKNFSELSLCRVVTKSCIKIHRCSVSEVEECIAETPKHAPAQKDGPRYKKRPETNTNQPADQRAEINNLE</sequence>
<evidence type="ECO:0000256" key="1">
    <source>
        <dbReference type="SAM" id="MobiDB-lite"/>
    </source>
</evidence>
<gene>
    <name evidence="2" type="ORF">MGAL_10B036667</name>
</gene>
<feature type="compositionally biased region" description="Low complexity" evidence="1">
    <location>
        <begin position="216"/>
        <end position="231"/>
    </location>
</feature>
<feature type="compositionally biased region" description="Low complexity" evidence="1">
    <location>
        <begin position="101"/>
        <end position="117"/>
    </location>
</feature>
<feature type="region of interest" description="Disordered" evidence="1">
    <location>
        <begin position="200"/>
        <end position="258"/>
    </location>
</feature>
<proteinExistence type="predicted"/>
<evidence type="ECO:0008006" key="4">
    <source>
        <dbReference type="Google" id="ProtNLM"/>
    </source>
</evidence>
<accession>A0A8B6H5H4</accession>
<organism evidence="2 3">
    <name type="scientific">Mytilus galloprovincialis</name>
    <name type="common">Mediterranean mussel</name>
    <dbReference type="NCBI Taxonomy" id="29158"/>
    <lineage>
        <taxon>Eukaryota</taxon>
        <taxon>Metazoa</taxon>
        <taxon>Spiralia</taxon>
        <taxon>Lophotrochozoa</taxon>
        <taxon>Mollusca</taxon>
        <taxon>Bivalvia</taxon>
        <taxon>Autobranchia</taxon>
        <taxon>Pteriomorphia</taxon>
        <taxon>Mytilida</taxon>
        <taxon>Mytiloidea</taxon>
        <taxon>Mytilidae</taxon>
        <taxon>Mytilinae</taxon>
        <taxon>Mytilus</taxon>
    </lineage>
</organism>
<evidence type="ECO:0000313" key="2">
    <source>
        <dbReference type="EMBL" id="VDI74033.1"/>
    </source>
</evidence>
<dbReference type="Proteomes" id="UP000596742">
    <property type="component" value="Unassembled WGS sequence"/>
</dbReference>
<feature type="region of interest" description="Disordered" evidence="1">
    <location>
        <begin position="82"/>
        <end position="158"/>
    </location>
</feature>
<feature type="compositionally biased region" description="Basic residues" evidence="1">
    <location>
        <begin position="119"/>
        <end position="128"/>
    </location>
</feature>
<feature type="compositionally biased region" description="Polar residues" evidence="1">
    <location>
        <begin position="200"/>
        <end position="215"/>
    </location>
</feature>
<keyword evidence="3" id="KW-1185">Reference proteome</keyword>